<reference evidence="1" key="3">
    <citation type="submission" date="2025-09" db="UniProtKB">
        <authorList>
            <consortium name="Ensembl"/>
        </authorList>
    </citation>
    <scope>IDENTIFICATION</scope>
    <source>
        <strain evidence="1">Hd-rR</strain>
    </source>
</reference>
<reference evidence="1 2" key="1">
    <citation type="journal article" date="2007" name="Nature">
        <title>The medaka draft genome and insights into vertebrate genome evolution.</title>
        <authorList>
            <person name="Kasahara M."/>
            <person name="Naruse K."/>
            <person name="Sasaki S."/>
            <person name="Nakatani Y."/>
            <person name="Qu W."/>
            <person name="Ahsan B."/>
            <person name="Yamada T."/>
            <person name="Nagayasu Y."/>
            <person name="Doi K."/>
            <person name="Kasai Y."/>
            <person name="Jindo T."/>
            <person name="Kobayashi D."/>
            <person name="Shimada A."/>
            <person name="Toyoda A."/>
            <person name="Kuroki Y."/>
            <person name="Fujiyama A."/>
            <person name="Sasaki T."/>
            <person name="Shimizu A."/>
            <person name="Asakawa S."/>
            <person name="Shimizu N."/>
            <person name="Hashimoto S."/>
            <person name="Yang J."/>
            <person name="Lee Y."/>
            <person name="Matsushima K."/>
            <person name="Sugano S."/>
            <person name="Sakaizumi M."/>
            <person name="Narita T."/>
            <person name="Ohishi K."/>
            <person name="Haga S."/>
            <person name="Ohta F."/>
            <person name="Nomoto H."/>
            <person name="Nogata K."/>
            <person name="Morishita T."/>
            <person name="Endo T."/>
            <person name="Shin-I T."/>
            <person name="Takeda H."/>
            <person name="Morishita S."/>
            <person name="Kohara Y."/>
        </authorList>
    </citation>
    <scope>NUCLEOTIDE SEQUENCE [LARGE SCALE GENOMIC DNA]</scope>
    <source>
        <strain evidence="1 2">Hd-rR</strain>
    </source>
</reference>
<organism evidence="1 2">
    <name type="scientific">Oryzias latipes</name>
    <name type="common">Japanese rice fish</name>
    <name type="synonym">Japanese killifish</name>
    <dbReference type="NCBI Taxonomy" id="8090"/>
    <lineage>
        <taxon>Eukaryota</taxon>
        <taxon>Metazoa</taxon>
        <taxon>Chordata</taxon>
        <taxon>Craniata</taxon>
        <taxon>Vertebrata</taxon>
        <taxon>Euteleostomi</taxon>
        <taxon>Actinopterygii</taxon>
        <taxon>Neopterygii</taxon>
        <taxon>Teleostei</taxon>
        <taxon>Neoteleostei</taxon>
        <taxon>Acanthomorphata</taxon>
        <taxon>Ovalentaria</taxon>
        <taxon>Atherinomorphae</taxon>
        <taxon>Beloniformes</taxon>
        <taxon>Adrianichthyidae</taxon>
        <taxon>Oryziinae</taxon>
        <taxon>Oryzias</taxon>
    </lineage>
</organism>
<dbReference type="AlphaFoldDB" id="A0A3B3IM81"/>
<dbReference type="InParanoid" id="A0A3B3IM81"/>
<keyword evidence="2" id="KW-1185">Reference proteome</keyword>
<reference evidence="1" key="2">
    <citation type="submission" date="2025-08" db="UniProtKB">
        <authorList>
            <consortium name="Ensembl"/>
        </authorList>
    </citation>
    <scope>IDENTIFICATION</scope>
    <source>
        <strain evidence="1">Hd-rR</strain>
    </source>
</reference>
<name>A0A3B3IM81_ORYLA</name>
<protein>
    <submittedName>
        <fullName evidence="1">Uncharacterized protein</fullName>
    </submittedName>
</protein>
<dbReference type="Bgee" id="ENSORLG00000027878">
    <property type="expression patterns" value="Expressed in bone element and 3 other cell types or tissues"/>
</dbReference>
<dbReference type="Ensembl" id="ENSORLT00000044394.1">
    <property type="protein sequence ID" value="ENSORLP00000044974.1"/>
    <property type="gene ID" value="ENSORLG00000027878.1"/>
</dbReference>
<sequence length="65" mass="8020">MWQRRNFVQEERLVREKKGLCSLGLQRAEHLLTTEQYSLCFLVKTPQREKYFHKENSIRKSQYFI</sequence>
<evidence type="ECO:0000313" key="1">
    <source>
        <dbReference type="Ensembl" id="ENSORLP00000044974.1"/>
    </source>
</evidence>
<dbReference type="Proteomes" id="UP000001038">
    <property type="component" value="Chromosome 1"/>
</dbReference>
<accession>A0A3B3IM81</accession>
<evidence type="ECO:0000313" key="2">
    <source>
        <dbReference type="Proteomes" id="UP000001038"/>
    </source>
</evidence>
<proteinExistence type="predicted"/>